<dbReference type="AlphaFoldDB" id="A0A4R6J1G6"/>
<keyword evidence="1" id="KW-0472">Membrane</keyword>
<dbReference type="OrthoDB" id="9791851at2"/>
<dbReference type="Proteomes" id="UP000295741">
    <property type="component" value="Unassembled WGS sequence"/>
</dbReference>
<protein>
    <submittedName>
        <fullName evidence="2">Inner membrane protein</fullName>
    </submittedName>
</protein>
<keyword evidence="1" id="KW-0812">Transmembrane</keyword>
<feature type="transmembrane region" description="Helical" evidence="1">
    <location>
        <begin position="485"/>
        <end position="504"/>
    </location>
</feature>
<comment type="caution">
    <text evidence="2">The sequence shown here is derived from an EMBL/GenBank/DDBJ whole genome shotgun (WGS) entry which is preliminary data.</text>
</comment>
<dbReference type="EMBL" id="SNWP01000010">
    <property type="protein sequence ID" value="TDO28677.1"/>
    <property type="molecule type" value="Genomic_DNA"/>
</dbReference>
<dbReference type="NCBIfam" id="NF008712">
    <property type="entry name" value="PRK11715.1-1"/>
    <property type="match status" value="1"/>
</dbReference>
<evidence type="ECO:0000313" key="2">
    <source>
        <dbReference type="EMBL" id="TDO28677.1"/>
    </source>
</evidence>
<feature type="transmembrane region" description="Helical" evidence="1">
    <location>
        <begin position="76"/>
        <end position="94"/>
    </location>
</feature>
<feature type="transmembrane region" description="Helical" evidence="1">
    <location>
        <begin position="12"/>
        <end position="29"/>
    </location>
</feature>
<organism evidence="2 3">
    <name type="scientific">Sediminibacterium goheungense</name>
    <dbReference type="NCBI Taxonomy" id="1086393"/>
    <lineage>
        <taxon>Bacteria</taxon>
        <taxon>Pseudomonadati</taxon>
        <taxon>Bacteroidota</taxon>
        <taxon>Chitinophagia</taxon>
        <taxon>Chitinophagales</taxon>
        <taxon>Chitinophagaceae</taxon>
        <taxon>Sediminibacterium</taxon>
    </lineage>
</organism>
<proteinExistence type="predicted"/>
<evidence type="ECO:0000313" key="3">
    <source>
        <dbReference type="Proteomes" id="UP000295741"/>
    </source>
</evidence>
<dbReference type="PANTHER" id="PTHR30092">
    <property type="entry name" value="INNER MEMBRANE PROTEIN CRED"/>
    <property type="match status" value="1"/>
</dbReference>
<dbReference type="InterPro" id="IPR010364">
    <property type="entry name" value="Uncharacterised_IM_CreD"/>
</dbReference>
<keyword evidence="3" id="KW-1185">Reference proteome</keyword>
<dbReference type="GO" id="GO:0005886">
    <property type="term" value="C:plasma membrane"/>
    <property type="evidence" value="ECO:0007669"/>
    <property type="project" value="TreeGrafter"/>
</dbReference>
<feature type="transmembrane region" description="Helical" evidence="1">
    <location>
        <begin position="456"/>
        <end position="473"/>
    </location>
</feature>
<feature type="transmembrane region" description="Helical" evidence="1">
    <location>
        <begin position="114"/>
        <end position="131"/>
    </location>
</feature>
<reference evidence="2 3" key="1">
    <citation type="submission" date="2019-03" db="EMBL/GenBank/DDBJ databases">
        <title>Genomic Encyclopedia of Archaeal and Bacterial Type Strains, Phase II (KMG-II): from individual species to whole genera.</title>
        <authorList>
            <person name="Goeker M."/>
        </authorList>
    </citation>
    <scope>NUCLEOTIDE SEQUENCE [LARGE SCALE GENOMIC DNA]</scope>
    <source>
        <strain evidence="2 3">DSM 28323</strain>
    </source>
</reference>
<feature type="transmembrane region" description="Helical" evidence="1">
    <location>
        <begin position="560"/>
        <end position="578"/>
    </location>
</feature>
<dbReference type="PANTHER" id="PTHR30092:SF0">
    <property type="entry name" value="INNER MEMBRANE PROTEIN CRED"/>
    <property type="match status" value="1"/>
</dbReference>
<keyword evidence="1" id="KW-1133">Transmembrane helix</keyword>
<feature type="transmembrane region" description="Helical" evidence="1">
    <location>
        <begin position="510"/>
        <end position="528"/>
    </location>
</feature>
<dbReference type="Pfam" id="PF06123">
    <property type="entry name" value="CreD"/>
    <property type="match status" value="1"/>
</dbReference>
<dbReference type="RefSeq" id="WP_133473305.1">
    <property type="nucleotide sequence ID" value="NZ_SNWP01000010.1"/>
</dbReference>
<sequence length="596" mass="66641">MQNIIKASARLWFTTLCVFTAVVSMYLFFTEVYTGTQFIGYIFFIFLIATTLSSPAFLVYLLILPPINRLWFPNSIKVLLLAITNLTLAVLYTAFYISELSGLLFTEQKACSEAYYFFAMLGSSSFIALLIQHRFLQNHFFIPYSNLPTMNSSNETTVPPLTGSNKILYKAIVTGLLIMIMLIPMIFVSNLVQEREQRRKEVEKDVSSKWAAPQTVSGPYLYVPYKKMITGNTGKTSYTSGYFFILPEQLFINGNIDTEERKRSIYKVLLYKTKVSGSGHFQLAIPKNIAPEEIQWNEIKLCMGISDFKGIEQKIDLQFNQSKPVLLPGLPNTDIDSNGLSVSVPLNATDIGKTLPFHTQMALRGSGQLHFMPLAGNSNFALQSKLTSPSFDGNTLPASRKVNSEGFSANWSFNNANLPFTTVVTDAKVIPKSMAFGVSLLQPGNEYAQTDRCSKYAILLIGLSFALFFIMEIMQNKPVHPVQYVLVGLALVIFYTLLLSISEITSFDLAYFMAASATILLITVYVHSHFQKAKTAAYFTLLLSLLYGFIFILLRLEDTALLVGSIGLFIILAVVMYASRHISWYQSVSPAVVVTK</sequence>
<name>A0A4R6J1G6_9BACT</name>
<evidence type="ECO:0000256" key="1">
    <source>
        <dbReference type="SAM" id="Phobius"/>
    </source>
</evidence>
<gene>
    <name evidence="2" type="ORF">BC659_0755</name>
</gene>
<feature type="transmembrane region" description="Helical" evidence="1">
    <location>
        <begin position="167"/>
        <end position="188"/>
    </location>
</feature>
<feature type="transmembrane region" description="Helical" evidence="1">
    <location>
        <begin position="41"/>
        <end position="64"/>
    </location>
</feature>
<accession>A0A4R6J1G6</accession>
<feature type="transmembrane region" description="Helical" evidence="1">
    <location>
        <begin position="535"/>
        <end position="554"/>
    </location>
</feature>